<sequence length="345" mass="37991">MDLSLSQSIIPTPIIPCNKSHTFNFKLFPNFPNSNSKSRNFLGKPLISRQNRPIRIRIRIRAQTPNVNNDNDGFVLEDVPHLTNFLPDLPSYPNPLQNSKAYAIVRQTFVHPEDVVAQKVVVQKDSPRGVHFRRAGPREKVYFKSEEVRACIVTCGGLCPGINTVIREIVCGLNVMYGVDDILGIEGGYRGFYSKNTMSLTPKVVNDIHKRGGTFLRTSRGGHDTHKIVDNIQDRGINQVYIIGGDGTQKGAALISKEVEKRGLQVAVAGIPKTIDNDIAVIDKSFGFDTAVEEAQRAINAAHVEVESVENGVGIVKLMGRYSGFIAMHATLASRDVPSIQYQGA</sequence>
<keyword evidence="4" id="KW-0808">Transferase</keyword>
<evidence type="ECO:0000256" key="7">
    <source>
        <dbReference type="ARBA" id="ARBA00022777"/>
    </source>
</evidence>
<comment type="caution">
    <text evidence="13">The sequence shown here is derived from an EMBL/GenBank/DDBJ whole genome shotgun (WGS) entry which is preliminary data.</text>
</comment>
<dbReference type="InterPro" id="IPR035966">
    <property type="entry name" value="PKF_sf"/>
</dbReference>
<dbReference type="GO" id="GO:0005737">
    <property type="term" value="C:cytoplasm"/>
    <property type="evidence" value="ECO:0007669"/>
    <property type="project" value="UniProtKB-ARBA"/>
</dbReference>
<organism evidence="13 14">
    <name type="scientific">Castanea mollissima</name>
    <name type="common">Chinese chestnut</name>
    <dbReference type="NCBI Taxonomy" id="60419"/>
    <lineage>
        <taxon>Eukaryota</taxon>
        <taxon>Viridiplantae</taxon>
        <taxon>Streptophyta</taxon>
        <taxon>Embryophyta</taxon>
        <taxon>Tracheophyta</taxon>
        <taxon>Spermatophyta</taxon>
        <taxon>Magnoliopsida</taxon>
        <taxon>eudicotyledons</taxon>
        <taxon>Gunneridae</taxon>
        <taxon>Pentapetalae</taxon>
        <taxon>rosids</taxon>
        <taxon>fabids</taxon>
        <taxon>Fagales</taxon>
        <taxon>Fagaceae</taxon>
        <taxon>Castanea</taxon>
    </lineage>
</organism>
<keyword evidence="5" id="KW-0479">Metal-binding</keyword>
<evidence type="ECO:0000256" key="5">
    <source>
        <dbReference type="ARBA" id="ARBA00022723"/>
    </source>
</evidence>
<evidence type="ECO:0000256" key="1">
    <source>
        <dbReference type="ARBA" id="ARBA00001946"/>
    </source>
</evidence>
<evidence type="ECO:0000256" key="10">
    <source>
        <dbReference type="ARBA" id="ARBA00023152"/>
    </source>
</evidence>
<evidence type="ECO:0000259" key="12">
    <source>
        <dbReference type="Pfam" id="PF00365"/>
    </source>
</evidence>
<dbReference type="OrthoDB" id="537915at2759"/>
<keyword evidence="10" id="KW-0324">Glycolysis</keyword>
<dbReference type="InterPro" id="IPR022953">
    <property type="entry name" value="ATP_PFK"/>
</dbReference>
<dbReference type="InterPro" id="IPR000023">
    <property type="entry name" value="Phosphofructokinase_dom"/>
</dbReference>
<name>A0A8J4VKC0_9ROSI</name>
<evidence type="ECO:0000313" key="14">
    <source>
        <dbReference type="Proteomes" id="UP000737018"/>
    </source>
</evidence>
<keyword evidence="7" id="KW-0418">Kinase</keyword>
<dbReference type="Gene3D" id="3.40.50.450">
    <property type="match status" value="1"/>
</dbReference>
<dbReference type="AlphaFoldDB" id="A0A8J4VKC0"/>
<dbReference type="Proteomes" id="UP000737018">
    <property type="component" value="Unassembled WGS sequence"/>
</dbReference>
<evidence type="ECO:0000256" key="3">
    <source>
        <dbReference type="ARBA" id="ARBA00022533"/>
    </source>
</evidence>
<keyword evidence="3" id="KW-0021">Allosteric enzyme</keyword>
<dbReference type="UniPathway" id="UPA00109">
    <property type="reaction ID" value="UER00182"/>
</dbReference>
<evidence type="ECO:0000256" key="6">
    <source>
        <dbReference type="ARBA" id="ARBA00022741"/>
    </source>
</evidence>
<evidence type="ECO:0000256" key="11">
    <source>
        <dbReference type="ARBA" id="ARBA00048070"/>
    </source>
</evidence>
<evidence type="ECO:0000256" key="2">
    <source>
        <dbReference type="ARBA" id="ARBA00002659"/>
    </source>
</evidence>
<dbReference type="GO" id="GO:0005524">
    <property type="term" value="F:ATP binding"/>
    <property type="evidence" value="ECO:0007669"/>
    <property type="project" value="UniProtKB-KW"/>
</dbReference>
<comment type="function">
    <text evidence="2">Catalyzes the phosphorylation of D-fructose 6-phosphate to fructose 1,6-bisphosphate by ATP, the first committing step of glycolysis.</text>
</comment>
<keyword evidence="9" id="KW-0460">Magnesium</keyword>
<reference evidence="13" key="1">
    <citation type="submission" date="2020-03" db="EMBL/GenBank/DDBJ databases">
        <title>Castanea mollissima Vanexum genome sequencing.</title>
        <authorList>
            <person name="Staton M."/>
        </authorList>
    </citation>
    <scope>NUCLEOTIDE SEQUENCE</scope>
    <source>
        <tissue evidence="13">Leaf</tissue>
    </source>
</reference>
<accession>A0A8J4VKC0</accession>
<gene>
    <name evidence="13" type="ORF">CMV_021732</name>
</gene>
<dbReference type="PRINTS" id="PR00476">
    <property type="entry name" value="PHFRCTKINASE"/>
</dbReference>
<proteinExistence type="predicted"/>
<dbReference type="Pfam" id="PF00365">
    <property type="entry name" value="PFK"/>
    <property type="match status" value="1"/>
</dbReference>
<evidence type="ECO:0000256" key="8">
    <source>
        <dbReference type="ARBA" id="ARBA00022840"/>
    </source>
</evidence>
<dbReference type="InterPro" id="IPR050929">
    <property type="entry name" value="PFKA"/>
</dbReference>
<feature type="domain" description="Phosphofructokinase" evidence="12">
    <location>
        <begin position="150"/>
        <end position="334"/>
    </location>
</feature>
<keyword evidence="14" id="KW-1185">Reference proteome</keyword>
<comment type="cofactor">
    <cofactor evidence="1">
        <name>Mg(2+)</name>
        <dbReference type="ChEBI" id="CHEBI:18420"/>
    </cofactor>
</comment>
<dbReference type="EMBL" id="JRKL02004369">
    <property type="protein sequence ID" value="KAF3952739.1"/>
    <property type="molecule type" value="Genomic_DNA"/>
</dbReference>
<keyword evidence="6" id="KW-0547">Nucleotide-binding</keyword>
<dbReference type="GO" id="GO:0046872">
    <property type="term" value="F:metal ion binding"/>
    <property type="evidence" value="ECO:0007669"/>
    <property type="project" value="UniProtKB-KW"/>
</dbReference>
<dbReference type="GO" id="GO:0003872">
    <property type="term" value="F:6-phosphofructokinase activity"/>
    <property type="evidence" value="ECO:0007669"/>
    <property type="project" value="UniProtKB-EC"/>
</dbReference>
<dbReference type="PANTHER" id="PTHR45770">
    <property type="entry name" value="ATP-DEPENDENT 6-PHOSPHOFRUCTOKINASE 1"/>
    <property type="match status" value="1"/>
</dbReference>
<evidence type="ECO:0000256" key="4">
    <source>
        <dbReference type="ARBA" id="ARBA00022679"/>
    </source>
</evidence>
<dbReference type="GO" id="GO:0006002">
    <property type="term" value="P:fructose 6-phosphate metabolic process"/>
    <property type="evidence" value="ECO:0007669"/>
    <property type="project" value="InterPro"/>
</dbReference>
<dbReference type="SUPFAM" id="SSF53784">
    <property type="entry name" value="Phosphofructokinase"/>
    <property type="match status" value="1"/>
</dbReference>
<protein>
    <recommendedName>
        <fullName evidence="12">Phosphofructokinase domain-containing protein</fullName>
    </recommendedName>
</protein>
<keyword evidence="8" id="KW-0067">ATP-binding</keyword>
<comment type="catalytic activity">
    <reaction evidence="11">
        <text>beta-D-fructose 6-phosphate + ATP = beta-D-fructose 1,6-bisphosphate + ADP + H(+)</text>
        <dbReference type="Rhea" id="RHEA:16109"/>
        <dbReference type="ChEBI" id="CHEBI:15378"/>
        <dbReference type="ChEBI" id="CHEBI:30616"/>
        <dbReference type="ChEBI" id="CHEBI:32966"/>
        <dbReference type="ChEBI" id="CHEBI:57634"/>
        <dbReference type="ChEBI" id="CHEBI:456216"/>
        <dbReference type="EC" id="2.7.1.11"/>
    </reaction>
</comment>
<dbReference type="FunFam" id="3.40.50.450:FF:000002">
    <property type="entry name" value="ATP-dependent 6-phosphofructokinase"/>
    <property type="match status" value="1"/>
</dbReference>
<evidence type="ECO:0000256" key="9">
    <source>
        <dbReference type="ARBA" id="ARBA00022842"/>
    </source>
</evidence>
<evidence type="ECO:0000313" key="13">
    <source>
        <dbReference type="EMBL" id="KAF3952739.1"/>
    </source>
</evidence>